<dbReference type="NCBIfam" id="NF005414">
    <property type="entry name" value="PRK06988.1"/>
    <property type="match status" value="1"/>
</dbReference>
<evidence type="ECO:0000256" key="2">
    <source>
        <dbReference type="ARBA" id="ARBA00022556"/>
    </source>
</evidence>
<keyword evidence="13" id="KW-1185">Reference proteome</keyword>
<comment type="caution">
    <text evidence="12">The sequence shown here is derived from an EMBL/GenBank/DDBJ whole genome shotgun (WGS) entry which is preliminary data.</text>
</comment>
<dbReference type="Pfam" id="PF01370">
    <property type="entry name" value="Epimerase"/>
    <property type="match status" value="1"/>
</dbReference>
<sequence length="673" mass="75819">MKAVVLAYHNMGCVGIRALLEHGYDISAIFTYNDAPGENIWFDSVAELAALHDIPTFVPDNINHPIQVEKIRSLEPDIVFSFYYRDLISPAILDIPPAGCLNLHGSILPGYRGRCPVNWALINGEKETGVTLHHMTPRPDDGDIICQEKVRIGEEDTAKSLCEKMTAAACGMLDRILPRIKEGTAPRTPQDHACATYFGGRRPEDGEMDWNRTAAEICNLSRAVTRPYPGAFSWLGDRKCFFWKVSQVSDGGSLSKPGTILSVNPLVIACGKGTVRADFGQAEGGIYMSGSRLAHELSMAPGMVFGACPAVKAETRQKKRVLILGVDGFIGNALSERLLESGKYEVHGMDLHDNYIRRLLPNPRFHFHEGDIAIHREWIEYHVRKCDVVIPLVAIATPIEYTRNPLRVFELDFEENLRVVRYCVKYKKRLIFPSTSEVYGMCEDEQFDENRSNLTLGPVRKQRWIYSCSKQMLDRVIWAYGQQEGLSFTLFRPFNWIGPRLDSLSSARIGSSRAITQLILNLVEGTPIRLMDGGSQRRCFTDLTDGIECLYRIIENRDGVCDSQIINIGNPDNEASIRDLAAILIEKFEAHPLRSLFPPLAGCCETESRSYYGDGYQDVQHRKPSIRNARRLLNWSPSAKLDQSVEETLDFFLREAVKTGEFEVMGNEYRPEN</sequence>
<evidence type="ECO:0000256" key="5">
    <source>
        <dbReference type="ARBA" id="ARBA00023027"/>
    </source>
</evidence>
<keyword evidence="3" id="KW-0448">Lipopolysaccharide biosynthesis</keyword>
<dbReference type="InterPro" id="IPR005793">
    <property type="entry name" value="Formyl_trans_C"/>
</dbReference>
<dbReference type="CDD" id="cd08702">
    <property type="entry name" value="Arna_FMT_C"/>
    <property type="match status" value="1"/>
</dbReference>
<dbReference type="InterPro" id="IPR036477">
    <property type="entry name" value="Formyl_transf_N_sf"/>
</dbReference>
<feature type="domain" description="NAD-dependent epimerase/dehydratase" evidence="10">
    <location>
        <begin position="321"/>
        <end position="569"/>
    </location>
</feature>
<gene>
    <name evidence="12" type="ORF">DENIS_1034</name>
</gene>
<dbReference type="AlphaFoldDB" id="A0A401FT12"/>
<dbReference type="CDD" id="cd05257">
    <property type="entry name" value="Arna_like_SDR_e"/>
    <property type="match status" value="1"/>
</dbReference>
<dbReference type="NCBIfam" id="NF005998">
    <property type="entry name" value="PRK08125.1"/>
    <property type="match status" value="1"/>
</dbReference>
<dbReference type="GO" id="GO:0016491">
    <property type="term" value="F:oxidoreductase activity"/>
    <property type="evidence" value="ECO:0007669"/>
    <property type="project" value="UniProtKB-KW"/>
</dbReference>
<keyword evidence="12" id="KW-0808">Transferase</keyword>
<evidence type="ECO:0000313" key="12">
    <source>
        <dbReference type="EMBL" id="GBC60090.1"/>
    </source>
</evidence>
<dbReference type="SUPFAM" id="SSF50486">
    <property type="entry name" value="FMT C-terminal domain-like"/>
    <property type="match status" value="1"/>
</dbReference>
<keyword evidence="4" id="KW-0560">Oxidoreductase</keyword>
<dbReference type="InterPro" id="IPR011034">
    <property type="entry name" value="Formyl_transferase-like_C_sf"/>
</dbReference>
<reference evidence="13" key="2">
    <citation type="submission" date="2019-01" db="EMBL/GenBank/DDBJ databases">
        <title>Genome sequence of Desulfonema ishimotonii strain Tokyo 01.</title>
        <authorList>
            <person name="Fukui M."/>
        </authorList>
    </citation>
    <scope>NUCLEOTIDE SEQUENCE [LARGE SCALE GENOMIC DNA]</scope>
    <source>
        <strain evidence="13">Tokyo 01</strain>
    </source>
</reference>
<dbReference type="GO" id="GO:0009103">
    <property type="term" value="P:lipopolysaccharide biosynthetic process"/>
    <property type="evidence" value="ECO:0007669"/>
    <property type="project" value="UniProtKB-KW"/>
</dbReference>
<dbReference type="SUPFAM" id="SSF51735">
    <property type="entry name" value="NAD(P)-binding Rossmann-fold domains"/>
    <property type="match status" value="1"/>
</dbReference>
<name>A0A401FT12_9BACT</name>
<evidence type="ECO:0000256" key="8">
    <source>
        <dbReference type="ARBA" id="ARBA00023268"/>
    </source>
</evidence>
<protein>
    <submittedName>
        <fullName evidence="12">Bifunctional UDP-glucuronic acid oxidase/UDP-4-a mino-4-deoxy-L-arabinose formyltransferase</fullName>
    </submittedName>
</protein>
<dbReference type="InterPro" id="IPR045869">
    <property type="entry name" value="Arna-like_SDR_e"/>
</dbReference>
<evidence type="ECO:0000256" key="1">
    <source>
        <dbReference type="ARBA" id="ARBA00022516"/>
    </source>
</evidence>
<keyword evidence="5" id="KW-0520">NAD</keyword>
<evidence type="ECO:0000313" key="13">
    <source>
        <dbReference type="Proteomes" id="UP000288096"/>
    </source>
</evidence>
<dbReference type="RefSeq" id="WP_124327542.1">
    <property type="nucleotide sequence ID" value="NZ_BEXT01000001.1"/>
</dbReference>
<dbReference type="GO" id="GO:0046677">
    <property type="term" value="P:response to antibiotic"/>
    <property type="evidence" value="ECO:0007669"/>
    <property type="project" value="UniProtKB-KW"/>
</dbReference>
<dbReference type="InterPro" id="IPR002376">
    <property type="entry name" value="Formyl_transf_N"/>
</dbReference>
<feature type="domain" description="Formyl transferase N-terminal" evidence="9">
    <location>
        <begin position="67"/>
        <end position="168"/>
    </location>
</feature>
<dbReference type="GO" id="GO:0016740">
    <property type="term" value="F:transferase activity"/>
    <property type="evidence" value="ECO:0007669"/>
    <property type="project" value="UniProtKB-KW"/>
</dbReference>
<proteinExistence type="predicted"/>
<organism evidence="12 13">
    <name type="scientific">Desulfonema ishimotonii</name>
    <dbReference type="NCBI Taxonomy" id="45657"/>
    <lineage>
        <taxon>Bacteria</taxon>
        <taxon>Pseudomonadati</taxon>
        <taxon>Thermodesulfobacteriota</taxon>
        <taxon>Desulfobacteria</taxon>
        <taxon>Desulfobacterales</taxon>
        <taxon>Desulfococcaceae</taxon>
        <taxon>Desulfonema</taxon>
    </lineage>
</organism>
<dbReference type="InterPro" id="IPR001509">
    <property type="entry name" value="Epimerase_deHydtase"/>
</dbReference>
<dbReference type="SUPFAM" id="SSF53328">
    <property type="entry name" value="Formyltransferase"/>
    <property type="match status" value="1"/>
</dbReference>
<dbReference type="Gene3D" id="3.40.50.720">
    <property type="entry name" value="NAD(P)-binding Rossmann-like Domain"/>
    <property type="match status" value="1"/>
</dbReference>
<dbReference type="Gene3D" id="3.40.50.12230">
    <property type="match status" value="1"/>
</dbReference>
<dbReference type="EMBL" id="BEXT01000001">
    <property type="protein sequence ID" value="GBC60090.1"/>
    <property type="molecule type" value="Genomic_DNA"/>
</dbReference>
<dbReference type="Pfam" id="PF00551">
    <property type="entry name" value="Formyl_trans_N"/>
    <property type="match status" value="1"/>
</dbReference>
<dbReference type="Pfam" id="PF02911">
    <property type="entry name" value="Formyl_trans_C"/>
    <property type="match status" value="1"/>
</dbReference>
<evidence type="ECO:0000259" key="10">
    <source>
        <dbReference type="Pfam" id="PF01370"/>
    </source>
</evidence>
<evidence type="ECO:0000256" key="4">
    <source>
        <dbReference type="ARBA" id="ARBA00023002"/>
    </source>
</evidence>
<dbReference type="InterPro" id="IPR050177">
    <property type="entry name" value="Lipid_A_modif_metabolic_enz"/>
</dbReference>
<feature type="domain" description="Formyl transferase C-terminal" evidence="11">
    <location>
        <begin position="203"/>
        <end position="293"/>
    </location>
</feature>
<dbReference type="Proteomes" id="UP000288096">
    <property type="component" value="Unassembled WGS sequence"/>
</dbReference>
<evidence type="ECO:0000256" key="3">
    <source>
        <dbReference type="ARBA" id="ARBA00022985"/>
    </source>
</evidence>
<evidence type="ECO:0000256" key="7">
    <source>
        <dbReference type="ARBA" id="ARBA00023251"/>
    </source>
</evidence>
<evidence type="ECO:0000256" key="6">
    <source>
        <dbReference type="ARBA" id="ARBA00023098"/>
    </source>
</evidence>
<keyword evidence="6" id="KW-0443">Lipid metabolism</keyword>
<dbReference type="InterPro" id="IPR036291">
    <property type="entry name" value="NAD(P)-bd_dom_sf"/>
</dbReference>
<evidence type="ECO:0000259" key="9">
    <source>
        <dbReference type="Pfam" id="PF00551"/>
    </source>
</evidence>
<dbReference type="NCBIfam" id="NF008872">
    <property type="entry name" value="PRK11908.1"/>
    <property type="match status" value="1"/>
</dbReference>
<keyword evidence="1" id="KW-0444">Lipid biosynthesis</keyword>
<evidence type="ECO:0000259" key="11">
    <source>
        <dbReference type="Pfam" id="PF02911"/>
    </source>
</evidence>
<dbReference type="GO" id="GO:0016831">
    <property type="term" value="F:carboxy-lyase activity"/>
    <property type="evidence" value="ECO:0007669"/>
    <property type="project" value="InterPro"/>
</dbReference>
<keyword evidence="7" id="KW-0046">Antibiotic resistance</keyword>
<keyword evidence="8" id="KW-0511">Multifunctional enzyme</keyword>
<accession>A0A401FT12</accession>
<reference evidence="13" key="1">
    <citation type="submission" date="2017-11" db="EMBL/GenBank/DDBJ databases">
        <authorList>
            <person name="Watanabe M."/>
            <person name="Kojima H."/>
        </authorList>
    </citation>
    <scope>NUCLEOTIDE SEQUENCE [LARGE SCALE GENOMIC DNA]</scope>
    <source>
        <strain evidence="13">Tokyo 01</strain>
    </source>
</reference>
<dbReference type="OrthoDB" id="9802815at2"/>
<dbReference type="PANTHER" id="PTHR43245:SF13">
    <property type="entry name" value="UDP-D-APIOSE_UDP-D-XYLOSE SYNTHASE 2"/>
    <property type="match status" value="1"/>
</dbReference>
<dbReference type="GO" id="GO:0009245">
    <property type="term" value="P:lipid A biosynthetic process"/>
    <property type="evidence" value="ECO:0007669"/>
    <property type="project" value="UniProtKB-KW"/>
</dbReference>
<dbReference type="GO" id="GO:0016020">
    <property type="term" value="C:membrane"/>
    <property type="evidence" value="ECO:0007669"/>
    <property type="project" value="GOC"/>
</dbReference>
<keyword evidence="2" id="KW-0441">Lipid A biosynthesis</keyword>
<dbReference type="PANTHER" id="PTHR43245">
    <property type="entry name" value="BIFUNCTIONAL POLYMYXIN RESISTANCE PROTEIN ARNA"/>
    <property type="match status" value="1"/>
</dbReference>